<dbReference type="EMBL" id="QJKJ01012344">
    <property type="protein sequence ID" value="RDX68881.1"/>
    <property type="molecule type" value="Genomic_DNA"/>
</dbReference>
<keyword evidence="3" id="KW-1185">Reference proteome</keyword>
<sequence>MTNKIPDRGNGLLHEVDIGRVGRLHLNRKEADMSFRTLNCNSLKQQDLVHIFVDKIVFHLNRTSLNKQTGRIDQQGDTKRITKKIGGSKRKIGRGAPSSVMRLSFRLKSVNHLPRSPYSIKARTKMKYEQTSTYYRKCARSMQPKQEQQDDIAKWCPPNISKTKTLSLKKSTGMPMPTNSPQIGKVSSRLLKE</sequence>
<dbReference type="Proteomes" id="UP000257109">
    <property type="component" value="Unassembled WGS sequence"/>
</dbReference>
<proteinExistence type="predicted"/>
<organism evidence="2 3">
    <name type="scientific">Mucuna pruriens</name>
    <name type="common">Velvet bean</name>
    <name type="synonym">Dolichos pruriens</name>
    <dbReference type="NCBI Taxonomy" id="157652"/>
    <lineage>
        <taxon>Eukaryota</taxon>
        <taxon>Viridiplantae</taxon>
        <taxon>Streptophyta</taxon>
        <taxon>Embryophyta</taxon>
        <taxon>Tracheophyta</taxon>
        <taxon>Spermatophyta</taxon>
        <taxon>Magnoliopsida</taxon>
        <taxon>eudicotyledons</taxon>
        <taxon>Gunneridae</taxon>
        <taxon>Pentapetalae</taxon>
        <taxon>rosids</taxon>
        <taxon>fabids</taxon>
        <taxon>Fabales</taxon>
        <taxon>Fabaceae</taxon>
        <taxon>Papilionoideae</taxon>
        <taxon>50 kb inversion clade</taxon>
        <taxon>NPAAA clade</taxon>
        <taxon>indigoferoid/millettioid clade</taxon>
        <taxon>Phaseoleae</taxon>
        <taxon>Mucuna</taxon>
    </lineage>
</organism>
<accession>A0A371ES52</accession>
<name>A0A371ES52_MUCPR</name>
<gene>
    <name evidence="2" type="ORF">CR513_52076</name>
</gene>
<evidence type="ECO:0000256" key="1">
    <source>
        <dbReference type="SAM" id="MobiDB-lite"/>
    </source>
</evidence>
<feature type="region of interest" description="Disordered" evidence="1">
    <location>
        <begin position="140"/>
        <end position="159"/>
    </location>
</feature>
<feature type="region of interest" description="Disordered" evidence="1">
    <location>
        <begin position="164"/>
        <end position="193"/>
    </location>
</feature>
<protein>
    <submittedName>
        <fullName evidence="2">Uncharacterized protein</fullName>
    </submittedName>
</protein>
<reference evidence="2" key="1">
    <citation type="submission" date="2018-05" db="EMBL/GenBank/DDBJ databases">
        <title>Draft genome of Mucuna pruriens seed.</title>
        <authorList>
            <person name="Nnadi N.E."/>
            <person name="Vos R."/>
            <person name="Hasami M.H."/>
            <person name="Devisetty U.K."/>
            <person name="Aguiy J.C."/>
        </authorList>
    </citation>
    <scope>NUCLEOTIDE SEQUENCE [LARGE SCALE GENOMIC DNA]</scope>
    <source>
        <strain evidence="2">JCA_2017</strain>
    </source>
</reference>
<comment type="caution">
    <text evidence="2">The sequence shown here is derived from an EMBL/GenBank/DDBJ whole genome shotgun (WGS) entry which is preliminary data.</text>
</comment>
<evidence type="ECO:0000313" key="3">
    <source>
        <dbReference type="Proteomes" id="UP000257109"/>
    </source>
</evidence>
<feature type="non-terminal residue" evidence="2">
    <location>
        <position position="1"/>
    </location>
</feature>
<evidence type="ECO:0000313" key="2">
    <source>
        <dbReference type="EMBL" id="RDX68881.1"/>
    </source>
</evidence>
<dbReference type="AlphaFoldDB" id="A0A371ES52"/>